<organism evidence="1 2">
    <name type="scientific">Akkermansia muciniphila (strain ATCC BAA-835 / DSM 22959 / JCM 33894 / BCRC 81048 / CCUG 64013 / CIP 107961 / Muc)</name>
    <dbReference type="NCBI Taxonomy" id="349741"/>
    <lineage>
        <taxon>Bacteria</taxon>
        <taxon>Pseudomonadati</taxon>
        <taxon>Verrucomicrobiota</taxon>
        <taxon>Verrucomicrobiia</taxon>
        <taxon>Verrucomicrobiales</taxon>
        <taxon>Akkermansiaceae</taxon>
        <taxon>Akkermansia</taxon>
    </lineage>
</organism>
<sequence length="55" mass="6295">MIPLARFLKILINSKSKSCVYVSAVNKWNPVNIENTGMRNNDAAMNDVFLLQPWE</sequence>
<dbReference type="Proteomes" id="UP000001031">
    <property type="component" value="Chromosome"/>
</dbReference>
<dbReference type="PaxDb" id="349741-Amuc_1038"/>
<reference evidence="2" key="1">
    <citation type="journal article" date="2011" name="PLoS ONE">
        <title>The genome of Akkermansia muciniphila, a dedicated intestinal mucin degrader, and its use in exploring intestinal metagenomes.</title>
        <authorList>
            <person name="van Passel M.W."/>
            <person name="Kant R."/>
            <person name="Zoetendal E.G."/>
            <person name="Plugge C.M."/>
            <person name="Derrien M."/>
            <person name="Malfatti S.A."/>
            <person name="Chain P.S."/>
            <person name="Woyke T."/>
            <person name="Palva A."/>
            <person name="de Vos W.M."/>
            <person name="Smidt H."/>
        </authorList>
    </citation>
    <scope>NUCLEOTIDE SEQUENCE [LARGE SCALE GENOMIC DNA]</scope>
    <source>
        <strain evidence="2">ATCC BAA-835 / DSM 22959 / JCM 33894 / BCRC 81048 / CCUG 64013 / CIP 107961 / Muc</strain>
    </source>
</reference>
<evidence type="ECO:0000313" key="2">
    <source>
        <dbReference type="Proteomes" id="UP000001031"/>
    </source>
</evidence>
<keyword evidence="2" id="KW-1185">Reference proteome</keyword>
<protein>
    <submittedName>
        <fullName evidence="1">Uncharacterized protein</fullName>
    </submittedName>
</protein>
<proteinExistence type="predicted"/>
<dbReference type="KEGG" id="amu:Amuc_1038"/>
<accession>B2UQX9</accession>
<dbReference type="EMBL" id="CP001071">
    <property type="protein sequence ID" value="ACD04864.1"/>
    <property type="molecule type" value="Genomic_DNA"/>
</dbReference>
<evidence type="ECO:0000313" key="1">
    <source>
        <dbReference type="EMBL" id="ACD04864.1"/>
    </source>
</evidence>
<dbReference type="AlphaFoldDB" id="B2UQX9"/>
<dbReference type="HOGENOM" id="CLU_3021584_0_0_0"/>
<name>B2UQX9_AKKM8</name>
<gene>
    <name evidence="1" type="ordered locus">Amuc_1038</name>
</gene>